<evidence type="ECO:0000313" key="2">
    <source>
        <dbReference type="EMBL" id="BCB28596.1"/>
    </source>
</evidence>
<dbReference type="EMBL" id="AP022853">
    <property type="protein sequence ID" value="BCB28596.1"/>
    <property type="molecule type" value="Genomic_DNA"/>
</dbReference>
<proteinExistence type="predicted"/>
<feature type="chain" id="PRO_5026345429" description="Lipoprotein" evidence="1">
    <location>
        <begin position="24"/>
        <end position="116"/>
    </location>
</feature>
<dbReference type="RefSeq" id="WP_173068262.1">
    <property type="nucleotide sequence ID" value="NZ_AP022853.1"/>
</dbReference>
<dbReference type="KEGG" id="slac:SKTS_34820"/>
<dbReference type="Proteomes" id="UP000502260">
    <property type="component" value="Chromosome"/>
</dbReference>
<reference evidence="3" key="1">
    <citation type="submission" date="2020-03" db="EMBL/GenBank/DDBJ databases">
        <title>Complete genome sequence of sulfur-oxidizing bacterium skT11.</title>
        <authorList>
            <person name="Kanda M."/>
            <person name="Kojima H."/>
            <person name="Fukui M."/>
        </authorList>
    </citation>
    <scope>NUCLEOTIDE SEQUENCE [LARGE SCALE GENOMIC DNA]</scope>
    <source>
        <strain evidence="3">skT11</strain>
    </source>
</reference>
<dbReference type="AlphaFoldDB" id="A0A6F8VHU0"/>
<protein>
    <recommendedName>
        <fullName evidence="4">Lipoprotein</fullName>
    </recommendedName>
</protein>
<gene>
    <name evidence="2" type="ORF">SKTS_34820</name>
</gene>
<organism evidence="2 3">
    <name type="scientific">Sulfurimicrobium lacus</name>
    <dbReference type="NCBI Taxonomy" id="2715678"/>
    <lineage>
        <taxon>Bacteria</taxon>
        <taxon>Pseudomonadati</taxon>
        <taxon>Pseudomonadota</taxon>
        <taxon>Betaproteobacteria</taxon>
        <taxon>Nitrosomonadales</taxon>
        <taxon>Sulfuricellaceae</taxon>
        <taxon>Sulfurimicrobium</taxon>
    </lineage>
</organism>
<evidence type="ECO:0000313" key="3">
    <source>
        <dbReference type="Proteomes" id="UP000502260"/>
    </source>
</evidence>
<accession>A0A6F8VHU0</accession>
<name>A0A6F8VHU0_9PROT</name>
<keyword evidence="1" id="KW-0732">Signal</keyword>
<evidence type="ECO:0000256" key="1">
    <source>
        <dbReference type="SAM" id="SignalP"/>
    </source>
</evidence>
<keyword evidence="3" id="KW-1185">Reference proteome</keyword>
<feature type="signal peptide" evidence="1">
    <location>
        <begin position="1"/>
        <end position="23"/>
    </location>
</feature>
<sequence length="116" mass="13116">MKSIFRLLALVLLSLSLSGIALADRGHSHSHGHIRFGVAIDPFWGWPWYYPPYYYPQVYPPLIAAPSPPPVYVEQGDTSAAPGNYWYYCGESRGYYPYVKICPGGWQRVAPQPPQQ</sequence>
<evidence type="ECO:0008006" key="4">
    <source>
        <dbReference type="Google" id="ProtNLM"/>
    </source>
</evidence>